<evidence type="ECO:0000313" key="13">
    <source>
        <dbReference type="EMBL" id="UYV71675.1"/>
    </source>
</evidence>
<dbReference type="Pfam" id="PF12796">
    <property type="entry name" value="Ank_2"/>
    <property type="match status" value="1"/>
</dbReference>
<keyword evidence="7" id="KW-0472">Membrane</keyword>
<evidence type="ECO:0000256" key="6">
    <source>
        <dbReference type="ARBA" id="ARBA00023043"/>
    </source>
</evidence>
<gene>
    <name evidence="13" type="ORF">LAZ67_9000007</name>
    <name evidence="14" type="ORF">LAZ67_9000127</name>
</gene>
<keyword evidence="5" id="KW-0528">Neurotoxin</keyword>
<dbReference type="PROSITE" id="PS50088">
    <property type="entry name" value="ANK_REPEAT"/>
    <property type="match status" value="2"/>
</dbReference>
<evidence type="ECO:0000256" key="10">
    <source>
        <dbReference type="ARBA" id="ARBA00049715"/>
    </source>
</evidence>
<evidence type="ECO:0000256" key="2">
    <source>
        <dbReference type="ARBA" id="ARBA00022483"/>
    </source>
</evidence>
<keyword evidence="15" id="KW-1185">Reference proteome</keyword>
<keyword evidence="6 12" id="KW-0040">ANK repeat</keyword>
<evidence type="ECO:0000256" key="8">
    <source>
        <dbReference type="ARBA" id="ARBA00023298"/>
    </source>
</evidence>
<sequence length="134" mass="14873">MSNLEFCKLAYEGKVDKIIDQIKENKNIISKKDDVNENGRIALHWAASGGKIEVVNILLQYNSPLDLGDDVGWTPLMIASSVGNKDIVYALLARNADVNHSNSTGQTPLHYAASKNWEEVILPLFELTFILSDD</sequence>
<dbReference type="PANTHER" id="PTHR24198:SF165">
    <property type="entry name" value="ANKYRIN REPEAT-CONTAINING PROTEIN-RELATED"/>
    <property type="match status" value="1"/>
</dbReference>
<protein>
    <recommendedName>
        <fullName evidence="11">Alpha-latrotoxin</fullName>
    </recommendedName>
</protein>
<comment type="subcellular location">
    <subcellularLocation>
        <location evidence="1">Target cell membrane</location>
    </subcellularLocation>
</comment>
<evidence type="ECO:0000256" key="3">
    <source>
        <dbReference type="ARBA" id="ARBA00022537"/>
    </source>
</evidence>
<evidence type="ECO:0000256" key="1">
    <source>
        <dbReference type="ARBA" id="ARBA00004175"/>
    </source>
</evidence>
<dbReference type="PANTHER" id="PTHR24198">
    <property type="entry name" value="ANKYRIN REPEAT AND PROTEIN KINASE DOMAIN-CONTAINING PROTEIN"/>
    <property type="match status" value="1"/>
</dbReference>
<evidence type="ECO:0000256" key="11">
    <source>
        <dbReference type="ARBA" id="ARBA00049811"/>
    </source>
</evidence>
<keyword evidence="3" id="KW-1052">Target cell membrane</keyword>
<evidence type="ECO:0000256" key="12">
    <source>
        <dbReference type="PROSITE-ProRule" id="PRU00023"/>
    </source>
</evidence>
<evidence type="ECO:0000256" key="5">
    <source>
        <dbReference type="ARBA" id="ARBA00023028"/>
    </source>
</evidence>
<comment type="subunit">
    <text evidence="10">Homotetramer in membranes.</text>
</comment>
<keyword evidence="8" id="KW-1053">Target membrane</keyword>
<dbReference type="EMBL" id="CP092871">
    <property type="protein sequence ID" value="UYV71720.1"/>
    <property type="molecule type" value="Genomic_DNA"/>
</dbReference>
<dbReference type="Pfam" id="PF00023">
    <property type="entry name" value="Ank"/>
    <property type="match status" value="1"/>
</dbReference>
<evidence type="ECO:0000313" key="15">
    <source>
        <dbReference type="Proteomes" id="UP001235939"/>
    </source>
</evidence>
<proteinExistence type="inferred from homology"/>
<dbReference type="SUPFAM" id="SSF48403">
    <property type="entry name" value="Ankyrin repeat"/>
    <property type="match status" value="1"/>
</dbReference>
<feature type="repeat" description="ANK" evidence="12">
    <location>
        <begin position="38"/>
        <end position="70"/>
    </location>
</feature>
<name>A0ABY6KVS1_9ARAC</name>
<evidence type="ECO:0000256" key="7">
    <source>
        <dbReference type="ARBA" id="ARBA00023136"/>
    </source>
</evidence>
<keyword evidence="5" id="KW-0638">Presynaptic neurotoxin</keyword>
<accession>A0ABY6KVS1</accession>
<dbReference type="PROSITE" id="PS50297">
    <property type="entry name" value="ANK_REP_REGION"/>
    <property type="match status" value="2"/>
</dbReference>
<keyword evidence="2" id="KW-0268">Exocytosis</keyword>
<evidence type="ECO:0000313" key="14">
    <source>
        <dbReference type="EMBL" id="UYV71720.1"/>
    </source>
</evidence>
<keyword evidence="4" id="KW-0677">Repeat</keyword>
<keyword evidence="5" id="KW-0800">Toxin</keyword>
<organism evidence="13 15">
    <name type="scientific">Cordylochernes scorpioides</name>
    <dbReference type="NCBI Taxonomy" id="51811"/>
    <lineage>
        <taxon>Eukaryota</taxon>
        <taxon>Metazoa</taxon>
        <taxon>Ecdysozoa</taxon>
        <taxon>Arthropoda</taxon>
        <taxon>Chelicerata</taxon>
        <taxon>Arachnida</taxon>
        <taxon>Pseudoscorpiones</taxon>
        <taxon>Cheliferoidea</taxon>
        <taxon>Chernetidae</taxon>
        <taxon>Cordylochernes</taxon>
    </lineage>
</organism>
<dbReference type="InterPro" id="IPR036770">
    <property type="entry name" value="Ankyrin_rpt-contain_sf"/>
</dbReference>
<dbReference type="SMART" id="SM00248">
    <property type="entry name" value="ANK"/>
    <property type="match status" value="3"/>
</dbReference>
<evidence type="ECO:0000256" key="9">
    <source>
        <dbReference type="ARBA" id="ARBA00049657"/>
    </source>
</evidence>
<dbReference type="EMBL" id="CP092871">
    <property type="protein sequence ID" value="UYV71675.1"/>
    <property type="molecule type" value="Genomic_DNA"/>
</dbReference>
<feature type="repeat" description="ANK" evidence="12">
    <location>
        <begin position="71"/>
        <end position="103"/>
    </location>
</feature>
<dbReference type="Gene3D" id="1.25.40.20">
    <property type="entry name" value="Ankyrin repeat-containing domain"/>
    <property type="match status" value="1"/>
</dbReference>
<evidence type="ECO:0000256" key="4">
    <source>
        <dbReference type="ARBA" id="ARBA00022737"/>
    </source>
</evidence>
<reference evidence="13 15" key="1">
    <citation type="submission" date="2022-01" db="EMBL/GenBank/DDBJ databases">
        <title>A chromosomal length assembly of Cordylochernes scorpioides.</title>
        <authorList>
            <person name="Zeh D."/>
            <person name="Zeh J."/>
        </authorList>
    </citation>
    <scope>NUCLEOTIDE SEQUENCE [LARGE SCALE GENOMIC DNA]</scope>
    <source>
        <strain evidence="13">IN4F17</strain>
        <tissue evidence="13">Whole Body</tissue>
    </source>
</reference>
<comment type="similarity">
    <text evidence="9">Belongs to the cationic peptide 01 (latrotoxin) family. 03 (alpha-latrotoxin) subfamily.</text>
</comment>
<dbReference type="Proteomes" id="UP001235939">
    <property type="component" value="Chromosome 09"/>
</dbReference>
<dbReference type="InterPro" id="IPR002110">
    <property type="entry name" value="Ankyrin_rpt"/>
</dbReference>